<evidence type="ECO:0000313" key="1">
    <source>
        <dbReference type="EMBL" id="CDW27679.1"/>
    </source>
</evidence>
<reference evidence="1" key="1">
    <citation type="submission" date="2014-05" db="EMBL/GenBank/DDBJ databases">
        <authorList>
            <person name="Chronopoulou M."/>
        </authorList>
    </citation>
    <scope>NUCLEOTIDE SEQUENCE</scope>
    <source>
        <tissue evidence="1">Whole organism</tissue>
    </source>
</reference>
<organism evidence="1">
    <name type="scientific">Lepeophtheirus salmonis</name>
    <name type="common">Salmon louse</name>
    <name type="synonym">Caligus salmonis</name>
    <dbReference type="NCBI Taxonomy" id="72036"/>
    <lineage>
        <taxon>Eukaryota</taxon>
        <taxon>Metazoa</taxon>
        <taxon>Ecdysozoa</taxon>
        <taxon>Arthropoda</taxon>
        <taxon>Crustacea</taxon>
        <taxon>Multicrustacea</taxon>
        <taxon>Hexanauplia</taxon>
        <taxon>Copepoda</taxon>
        <taxon>Siphonostomatoida</taxon>
        <taxon>Caligidae</taxon>
        <taxon>Lepeophtheirus</taxon>
    </lineage>
</organism>
<sequence>RTLHTFPSKKSGGEGVRIWAVRGKKLSKKTYLKEFCNGRDGFISFLVSKVGSPTSKGSSYQLFDSSLYRLV</sequence>
<proteinExistence type="predicted"/>
<accession>A0A0K2TNX0</accession>
<feature type="non-terminal residue" evidence="1">
    <location>
        <position position="1"/>
    </location>
</feature>
<dbReference type="EMBL" id="HACA01010318">
    <property type="protein sequence ID" value="CDW27679.1"/>
    <property type="molecule type" value="Transcribed_RNA"/>
</dbReference>
<dbReference type="AlphaFoldDB" id="A0A0K2TNX0"/>
<name>A0A0K2TNX0_LEPSM</name>
<protein>
    <submittedName>
        <fullName evidence="1">Uncharacterized protein</fullName>
    </submittedName>
</protein>